<gene>
    <name evidence="1" type="ORF">BV898_17429</name>
</gene>
<dbReference type="SUPFAM" id="SSF56112">
    <property type="entry name" value="Protein kinase-like (PK-like)"/>
    <property type="match status" value="1"/>
</dbReference>
<evidence type="ECO:0000313" key="2">
    <source>
        <dbReference type="Proteomes" id="UP000192578"/>
    </source>
</evidence>
<sequence>MNELNERAQIRLLEEGGVPDVPSELPSPLRQLVLGCLKVVPANRPKAKTLLNLLTPNGGLHGLEDDTAQSAVGAASEEPAFQTPFSMVMGVGSD</sequence>
<dbReference type="Gene3D" id="1.10.510.10">
    <property type="entry name" value="Transferase(Phosphotransferase) domain 1"/>
    <property type="match status" value="1"/>
</dbReference>
<comment type="caution">
    <text evidence="1">The sequence shown here is derived from an EMBL/GenBank/DDBJ whole genome shotgun (WGS) entry which is preliminary data.</text>
</comment>
<protein>
    <submittedName>
        <fullName evidence="1">Uncharacterized protein</fullName>
    </submittedName>
</protein>
<dbReference type="InterPro" id="IPR011009">
    <property type="entry name" value="Kinase-like_dom_sf"/>
</dbReference>
<keyword evidence="2" id="KW-1185">Reference proteome</keyword>
<dbReference type="Proteomes" id="UP000192578">
    <property type="component" value="Unassembled WGS sequence"/>
</dbReference>
<proteinExistence type="predicted"/>
<evidence type="ECO:0000313" key="1">
    <source>
        <dbReference type="EMBL" id="OWA52991.1"/>
    </source>
</evidence>
<dbReference type="AlphaFoldDB" id="A0A9X6NM79"/>
<reference evidence="2" key="1">
    <citation type="submission" date="2017-01" db="EMBL/GenBank/DDBJ databases">
        <title>Comparative genomics of anhydrobiosis in the tardigrade Hypsibius dujardini.</title>
        <authorList>
            <person name="Yoshida Y."/>
            <person name="Koutsovoulos G."/>
            <person name="Laetsch D."/>
            <person name="Stevens L."/>
            <person name="Kumar S."/>
            <person name="Horikawa D."/>
            <person name="Ishino K."/>
            <person name="Komine S."/>
            <person name="Tomita M."/>
            <person name="Blaxter M."/>
            <person name="Arakawa K."/>
        </authorList>
    </citation>
    <scope>NUCLEOTIDE SEQUENCE [LARGE SCALE GENOMIC DNA]</scope>
    <source>
        <strain evidence="2">Z151</strain>
    </source>
</reference>
<organism evidence="1 2">
    <name type="scientific">Hypsibius exemplaris</name>
    <name type="common">Freshwater tardigrade</name>
    <dbReference type="NCBI Taxonomy" id="2072580"/>
    <lineage>
        <taxon>Eukaryota</taxon>
        <taxon>Metazoa</taxon>
        <taxon>Ecdysozoa</taxon>
        <taxon>Tardigrada</taxon>
        <taxon>Eutardigrada</taxon>
        <taxon>Parachela</taxon>
        <taxon>Hypsibioidea</taxon>
        <taxon>Hypsibiidae</taxon>
        <taxon>Hypsibius</taxon>
    </lineage>
</organism>
<dbReference type="EMBL" id="MTYJ01000296">
    <property type="protein sequence ID" value="OWA52991.1"/>
    <property type="molecule type" value="Genomic_DNA"/>
</dbReference>
<accession>A0A9X6NM79</accession>
<name>A0A9X6NM79_HYPEX</name>